<feature type="transmembrane region" description="Helical" evidence="8">
    <location>
        <begin position="18"/>
        <end position="38"/>
    </location>
</feature>
<reference evidence="9 10" key="1">
    <citation type="submission" date="2020-06" db="EMBL/GenBank/DDBJ databases">
        <title>Transcriptomic and genomic resources for Thalictrum thalictroides and T. hernandezii: Facilitating candidate gene discovery in an emerging model plant lineage.</title>
        <authorList>
            <person name="Arias T."/>
            <person name="Riano-Pachon D.M."/>
            <person name="Di Stilio V.S."/>
        </authorList>
    </citation>
    <scope>NUCLEOTIDE SEQUENCE [LARGE SCALE GENOMIC DNA]</scope>
    <source>
        <strain evidence="10">cv. WT478/WT964</strain>
        <tissue evidence="9">Leaves</tissue>
    </source>
</reference>
<keyword evidence="7" id="KW-0568">Pathogenesis-related protein</keyword>
<comment type="subcellular location">
    <subcellularLocation>
        <location evidence="1">Membrane</location>
        <topology evidence="1">Multi-pass membrane protein</topology>
    </subcellularLocation>
</comment>
<protein>
    <submittedName>
        <fullName evidence="9">Mlo-like protein</fullName>
    </submittedName>
</protein>
<keyword evidence="4" id="KW-0611">Plant defense</keyword>
<dbReference type="GO" id="GO:0016020">
    <property type="term" value="C:membrane"/>
    <property type="evidence" value="ECO:0007669"/>
    <property type="project" value="UniProtKB-SubCell"/>
</dbReference>
<organism evidence="9 10">
    <name type="scientific">Thalictrum thalictroides</name>
    <name type="common">Rue-anemone</name>
    <name type="synonym">Anemone thalictroides</name>
    <dbReference type="NCBI Taxonomy" id="46969"/>
    <lineage>
        <taxon>Eukaryota</taxon>
        <taxon>Viridiplantae</taxon>
        <taxon>Streptophyta</taxon>
        <taxon>Embryophyta</taxon>
        <taxon>Tracheophyta</taxon>
        <taxon>Spermatophyta</taxon>
        <taxon>Magnoliopsida</taxon>
        <taxon>Ranunculales</taxon>
        <taxon>Ranunculaceae</taxon>
        <taxon>Thalictroideae</taxon>
        <taxon>Thalictrum</taxon>
    </lineage>
</organism>
<dbReference type="AlphaFoldDB" id="A0A7J6WPV1"/>
<keyword evidence="5 8" id="KW-1133">Transmembrane helix</keyword>
<evidence type="ECO:0000313" key="10">
    <source>
        <dbReference type="Proteomes" id="UP000554482"/>
    </source>
</evidence>
<evidence type="ECO:0000256" key="4">
    <source>
        <dbReference type="ARBA" id="ARBA00022821"/>
    </source>
</evidence>
<proteinExistence type="inferred from homology"/>
<feature type="non-terminal residue" evidence="9">
    <location>
        <position position="1"/>
    </location>
</feature>
<comment type="caution">
    <text evidence="9">The sequence shown here is derived from an EMBL/GenBank/DDBJ whole genome shotgun (WGS) entry which is preliminary data.</text>
</comment>
<evidence type="ECO:0000256" key="6">
    <source>
        <dbReference type="ARBA" id="ARBA00023136"/>
    </source>
</evidence>
<name>A0A7J6WPV1_THATH</name>
<accession>A0A7J6WPV1</accession>
<keyword evidence="3 8" id="KW-0812">Transmembrane</keyword>
<dbReference type="Pfam" id="PF03094">
    <property type="entry name" value="Mlo"/>
    <property type="match status" value="1"/>
</dbReference>
<evidence type="ECO:0000256" key="2">
    <source>
        <dbReference type="ARBA" id="ARBA00006574"/>
    </source>
</evidence>
<evidence type="ECO:0000256" key="5">
    <source>
        <dbReference type="ARBA" id="ARBA00022989"/>
    </source>
</evidence>
<dbReference type="OrthoDB" id="1388414at2759"/>
<comment type="similarity">
    <text evidence="2">Belongs to the MLO family.</text>
</comment>
<dbReference type="Proteomes" id="UP000554482">
    <property type="component" value="Unassembled WGS sequence"/>
</dbReference>
<dbReference type="GO" id="GO:0006952">
    <property type="term" value="P:defense response"/>
    <property type="evidence" value="ECO:0007669"/>
    <property type="project" value="UniProtKB-KW"/>
</dbReference>
<evidence type="ECO:0000313" key="9">
    <source>
        <dbReference type="EMBL" id="KAF5198987.1"/>
    </source>
</evidence>
<feature type="transmembrane region" description="Helical" evidence="8">
    <location>
        <begin position="149"/>
        <end position="170"/>
    </location>
</feature>
<feature type="transmembrane region" description="Helical" evidence="8">
    <location>
        <begin position="64"/>
        <end position="82"/>
    </location>
</feature>
<gene>
    <name evidence="9" type="ORF">FRX31_011426</name>
</gene>
<evidence type="ECO:0000256" key="7">
    <source>
        <dbReference type="ARBA" id="ARBA00023265"/>
    </source>
</evidence>
<evidence type="ECO:0000256" key="3">
    <source>
        <dbReference type="ARBA" id="ARBA00022692"/>
    </source>
</evidence>
<dbReference type="PANTHER" id="PTHR31942">
    <property type="entry name" value="MLO-LIKE PROTEIN 1"/>
    <property type="match status" value="1"/>
</dbReference>
<keyword evidence="6 8" id="KW-0472">Membrane</keyword>
<sequence>MAGGGEENELSLKYTPTWVVAVVCSIIVFISLLVERFFHFTGKYLKKKNQIPLYEALQKVKEELMLLGFISFLLTVFQNWIVKFCVSPNLTNHLLPCKYKEDHKLKTPSTSHYQFFPIGRHLLANSDDSNYCGSKGKVPLLSLTALHHLHIFIFVLAIVHVTLSALTMFFGGAKIRQWKHWEDSIAKDKYDTTKVVNKITDVHQHSFITDRFWGIDKCSTLIGWLHAFVKQFYASVTKSDYIILRLGFIMTHCRGNPKFDFHKYMTRALEADFKKVVGI</sequence>
<dbReference type="EMBL" id="JABWDY010012615">
    <property type="protein sequence ID" value="KAF5198987.1"/>
    <property type="molecule type" value="Genomic_DNA"/>
</dbReference>
<evidence type="ECO:0000256" key="8">
    <source>
        <dbReference type="SAM" id="Phobius"/>
    </source>
</evidence>
<dbReference type="InterPro" id="IPR004326">
    <property type="entry name" value="Mlo"/>
</dbReference>
<dbReference type="PANTHER" id="PTHR31942:SF52">
    <property type="entry name" value="MLO-LIKE PROTEIN 1"/>
    <property type="match status" value="1"/>
</dbReference>
<evidence type="ECO:0000256" key="1">
    <source>
        <dbReference type="ARBA" id="ARBA00004141"/>
    </source>
</evidence>
<keyword evidence="10" id="KW-1185">Reference proteome</keyword>